<keyword evidence="6 8" id="KW-1133">Transmembrane helix</keyword>
<evidence type="ECO:0000313" key="10">
    <source>
        <dbReference type="EMBL" id="MCU9612480.1"/>
    </source>
</evidence>
<evidence type="ECO:0000256" key="1">
    <source>
        <dbReference type="ARBA" id="ARBA00004651"/>
    </source>
</evidence>
<organism evidence="10 11">
    <name type="scientific">Perspicuibacillus lycopersici</name>
    <dbReference type="NCBI Taxonomy" id="1325689"/>
    <lineage>
        <taxon>Bacteria</taxon>
        <taxon>Bacillati</taxon>
        <taxon>Bacillota</taxon>
        <taxon>Bacilli</taxon>
        <taxon>Bacillales</taxon>
        <taxon>Bacillaceae</taxon>
        <taxon>Perspicuibacillus</taxon>
    </lineage>
</organism>
<dbReference type="RefSeq" id="WP_263071656.1">
    <property type="nucleotide sequence ID" value="NZ_JAOUSF010000001.1"/>
</dbReference>
<dbReference type="Gene3D" id="1.20.1250.20">
    <property type="entry name" value="MFS general substrate transporter like domains"/>
    <property type="match status" value="1"/>
</dbReference>
<dbReference type="GO" id="GO:0022857">
    <property type="term" value="F:transmembrane transporter activity"/>
    <property type="evidence" value="ECO:0007669"/>
    <property type="project" value="InterPro"/>
</dbReference>
<evidence type="ECO:0000256" key="7">
    <source>
        <dbReference type="ARBA" id="ARBA00023136"/>
    </source>
</evidence>
<dbReference type="InterPro" id="IPR036259">
    <property type="entry name" value="MFS_trans_sf"/>
</dbReference>
<dbReference type="PANTHER" id="PTHR43271">
    <property type="entry name" value="BLL2771 PROTEIN"/>
    <property type="match status" value="1"/>
</dbReference>
<dbReference type="AlphaFoldDB" id="A0AAE3IUW6"/>
<evidence type="ECO:0000256" key="6">
    <source>
        <dbReference type="ARBA" id="ARBA00022989"/>
    </source>
</evidence>
<dbReference type="Proteomes" id="UP001209318">
    <property type="component" value="Unassembled WGS sequence"/>
</dbReference>
<comment type="similarity">
    <text evidence="2">Belongs to the major facilitator superfamily.</text>
</comment>
<proteinExistence type="inferred from homology"/>
<dbReference type="EMBL" id="JAOUSF010000001">
    <property type="protein sequence ID" value="MCU9612480.1"/>
    <property type="molecule type" value="Genomic_DNA"/>
</dbReference>
<feature type="transmembrane region" description="Helical" evidence="8">
    <location>
        <begin position="214"/>
        <end position="237"/>
    </location>
</feature>
<reference evidence="10" key="1">
    <citation type="submission" date="2022-10" db="EMBL/GenBank/DDBJ databases">
        <title>Description of Fervidibacillus gen. nov. in the family Fervidibacillaceae fam. nov. with two species, Fervidibacillus albus sp. nov., and Fervidibacillus halotolerans sp. nov., isolated from tidal flat sediments.</title>
        <authorList>
            <person name="Kwon K.K."/>
            <person name="Yang S.-H."/>
        </authorList>
    </citation>
    <scope>NUCLEOTIDE SEQUENCE</scope>
    <source>
        <strain evidence="10">JCM 19140</strain>
    </source>
</reference>
<protein>
    <submittedName>
        <fullName evidence="10">MFS transporter</fullName>
    </submittedName>
</protein>
<dbReference type="InterPro" id="IPR020846">
    <property type="entry name" value="MFS_dom"/>
</dbReference>
<gene>
    <name evidence="10" type="ORF">OEV98_02740</name>
</gene>
<dbReference type="Pfam" id="PF07690">
    <property type="entry name" value="MFS_1"/>
    <property type="match status" value="1"/>
</dbReference>
<dbReference type="GO" id="GO:0005886">
    <property type="term" value="C:plasma membrane"/>
    <property type="evidence" value="ECO:0007669"/>
    <property type="project" value="UniProtKB-SubCell"/>
</dbReference>
<comment type="caution">
    <text evidence="10">The sequence shown here is derived from an EMBL/GenBank/DDBJ whole genome shotgun (WGS) entry which is preliminary data.</text>
</comment>
<dbReference type="PANTHER" id="PTHR43271:SF2">
    <property type="entry name" value="BLL2771 PROTEIN"/>
    <property type="match status" value="1"/>
</dbReference>
<dbReference type="InterPro" id="IPR011701">
    <property type="entry name" value="MFS"/>
</dbReference>
<feature type="transmembrane region" description="Helical" evidence="8">
    <location>
        <begin position="296"/>
        <end position="317"/>
    </location>
</feature>
<evidence type="ECO:0000256" key="4">
    <source>
        <dbReference type="ARBA" id="ARBA00022475"/>
    </source>
</evidence>
<keyword evidence="11" id="KW-1185">Reference proteome</keyword>
<name>A0AAE3IUW6_9BACI</name>
<feature type="transmembrane region" description="Helical" evidence="8">
    <location>
        <begin position="75"/>
        <end position="93"/>
    </location>
</feature>
<feature type="transmembrane region" description="Helical" evidence="8">
    <location>
        <begin position="243"/>
        <end position="265"/>
    </location>
</feature>
<keyword evidence="5 8" id="KW-0812">Transmembrane</keyword>
<feature type="transmembrane region" description="Helical" evidence="8">
    <location>
        <begin position="99"/>
        <end position="120"/>
    </location>
</feature>
<feature type="transmembrane region" description="Helical" evidence="8">
    <location>
        <begin position="329"/>
        <end position="349"/>
    </location>
</feature>
<dbReference type="SUPFAM" id="SSF103473">
    <property type="entry name" value="MFS general substrate transporter"/>
    <property type="match status" value="1"/>
</dbReference>
<evidence type="ECO:0000256" key="5">
    <source>
        <dbReference type="ARBA" id="ARBA00022692"/>
    </source>
</evidence>
<feature type="transmembrane region" description="Helical" evidence="8">
    <location>
        <begin position="272"/>
        <end position="290"/>
    </location>
</feature>
<keyword evidence="7 8" id="KW-0472">Membrane</keyword>
<feature type="transmembrane region" description="Helical" evidence="8">
    <location>
        <begin position="355"/>
        <end position="373"/>
    </location>
</feature>
<comment type="subcellular location">
    <subcellularLocation>
        <location evidence="1">Cell membrane</location>
        <topology evidence="1">Multi-pass membrane protein</topology>
    </subcellularLocation>
</comment>
<evidence type="ECO:0000256" key="3">
    <source>
        <dbReference type="ARBA" id="ARBA00022448"/>
    </source>
</evidence>
<feature type="transmembrane region" description="Helical" evidence="8">
    <location>
        <begin position="164"/>
        <end position="183"/>
    </location>
</feature>
<dbReference type="PROSITE" id="PS50850">
    <property type="entry name" value="MFS"/>
    <property type="match status" value="1"/>
</dbReference>
<feature type="domain" description="Major facilitator superfamily (MFS) profile" evidence="9">
    <location>
        <begin position="3"/>
        <end position="377"/>
    </location>
</feature>
<feature type="transmembrane region" description="Helical" evidence="8">
    <location>
        <begin position="132"/>
        <end position="158"/>
    </location>
</feature>
<feature type="transmembrane region" description="Helical" evidence="8">
    <location>
        <begin position="40"/>
        <end position="63"/>
    </location>
</feature>
<accession>A0AAE3IUW6</accession>
<evidence type="ECO:0000256" key="8">
    <source>
        <dbReference type="SAM" id="Phobius"/>
    </source>
</evidence>
<evidence type="ECO:0000259" key="9">
    <source>
        <dbReference type="PROSITE" id="PS50850"/>
    </source>
</evidence>
<sequence length="377" mass="42092">MNVLHKNTVGILFVTIGLLVTCNIYSLIPLYTTIANEMDIVAKDVATGSILFTLFYAFGLLVFSPLADSFGRRRIILIGLFVSAITTLLVSFAKTPLPLYIFRGIQGFSLASFAPVAFAFSFDIFMEKERTFWIALINAGFLAAGMIGQLTSAFILQISTWQHVYYFFSAVYLLLFFLGIFILPKVVNHHSKESVKGIISQFIKLLRGKILSKYYSIVFTLLFSFVAYYEALGYFLPQGDLKVLIQSIGLLGVFLSVFAGTFISYFSARNTLLIGILLGIGSMILLLFSYSPWFTAFLSIFFVASIALLIPTIIHLIGTNSGVYRGKALCLYSFLLLIGASLGSFVASILSYRMVLILLIFTFMHNFFVTWKLKRIS</sequence>
<evidence type="ECO:0000313" key="11">
    <source>
        <dbReference type="Proteomes" id="UP001209318"/>
    </source>
</evidence>
<keyword evidence="3" id="KW-0813">Transport</keyword>
<evidence type="ECO:0000256" key="2">
    <source>
        <dbReference type="ARBA" id="ARBA00008335"/>
    </source>
</evidence>
<feature type="transmembrane region" description="Helical" evidence="8">
    <location>
        <begin position="9"/>
        <end position="28"/>
    </location>
</feature>
<keyword evidence="4" id="KW-1003">Cell membrane</keyword>